<dbReference type="AlphaFoldDB" id="A0A7S1IV46"/>
<organism evidence="2">
    <name type="scientific">Eutreptiella gymnastica</name>
    <dbReference type="NCBI Taxonomy" id="73025"/>
    <lineage>
        <taxon>Eukaryota</taxon>
        <taxon>Discoba</taxon>
        <taxon>Euglenozoa</taxon>
        <taxon>Euglenida</taxon>
        <taxon>Spirocuta</taxon>
        <taxon>Euglenophyceae</taxon>
        <taxon>Eutreptiales</taxon>
        <taxon>Eutreptiaceae</taxon>
        <taxon>Eutreptiella</taxon>
    </lineage>
</organism>
<proteinExistence type="predicted"/>
<dbReference type="Gene3D" id="3.80.10.10">
    <property type="entry name" value="Ribonuclease Inhibitor"/>
    <property type="match status" value="2"/>
</dbReference>
<evidence type="ECO:0000256" key="1">
    <source>
        <dbReference type="SAM" id="MobiDB-lite"/>
    </source>
</evidence>
<feature type="region of interest" description="Disordered" evidence="1">
    <location>
        <begin position="1"/>
        <end position="22"/>
    </location>
</feature>
<dbReference type="InterPro" id="IPR052394">
    <property type="entry name" value="LRR-containing"/>
</dbReference>
<dbReference type="SUPFAM" id="SSF52047">
    <property type="entry name" value="RNI-like"/>
    <property type="match status" value="1"/>
</dbReference>
<accession>A0A7S1IV46</accession>
<sequence>MDDTIPEHVEGTIGDPDHELGDDAAIHTELGSQLGDGDEREEGDDDYCSEVDEISKTSEEIREEEVNELENFSFPDTPEPEEDPSGRLAYKKKCEEFDFYLFPVNSVVQKFDLEVLSLAHAGLGDKGAIALAESLKVNSRIHDLCVLDNWITPRGGQALLEAIKQNDSITKLDLSENRLGYRAGQVDHHTIGETLRDVLLENKTLKAISLRSNKFGDGDICQVASGLSENFSLHVMDMSYNELGPRAGEAIGTMLNSNGDLTELNLEWNQLRNEGTMFVLDGLKNNNTLKMVSIAWNGVSDKGGVAVGEVLQTNTSLEEVDVSHNRIAGVGAARIAQGIAENATIRRLILANNPLGDEGCAKVVTAIGDNQSLVFVDLKSTESGHEAATAIMETYTKREGTVEIHIPRSAFVPGRAGGRRRTLVPS</sequence>
<gene>
    <name evidence="2" type="ORF">EGYM00392_LOCUS34825</name>
</gene>
<name>A0A7S1IV46_9EUGL</name>
<feature type="region of interest" description="Disordered" evidence="1">
    <location>
        <begin position="53"/>
        <end position="85"/>
    </location>
</feature>
<dbReference type="InterPro" id="IPR032675">
    <property type="entry name" value="LRR_dom_sf"/>
</dbReference>
<dbReference type="PANTHER" id="PTHR24114:SF2">
    <property type="entry name" value="F-BOX DOMAIN-CONTAINING PROTEIN-RELATED"/>
    <property type="match status" value="1"/>
</dbReference>
<protein>
    <submittedName>
        <fullName evidence="2">Uncharacterized protein</fullName>
    </submittedName>
</protein>
<dbReference type="EMBL" id="HBGA01093237">
    <property type="protein sequence ID" value="CAD9023700.1"/>
    <property type="molecule type" value="Transcribed_RNA"/>
</dbReference>
<dbReference type="PANTHER" id="PTHR24114">
    <property type="entry name" value="LEUCINE RICH REPEAT FAMILY PROTEIN"/>
    <property type="match status" value="1"/>
</dbReference>
<dbReference type="SMART" id="SM00368">
    <property type="entry name" value="LRR_RI"/>
    <property type="match status" value="9"/>
</dbReference>
<evidence type="ECO:0000313" key="2">
    <source>
        <dbReference type="EMBL" id="CAD9023700.1"/>
    </source>
</evidence>
<reference evidence="2" key="1">
    <citation type="submission" date="2021-01" db="EMBL/GenBank/DDBJ databases">
        <authorList>
            <person name="Corre E."/>
            <person name="Pelletier E."/>
            <person name="Niang G."/>
            <person name="Scheremetjew M."/>
            <person name="Finn R."/>
            <person name="Kale V."/>
            <person name="Holt S."/>
            <person name="Cochrane G."/>
            <person name="Meng A."/>
            <person name="Brown T."/>
            <person name="Cohen L."/>
        </authorList>
    </citation>
    <scope>NUCLEOTIDE SEQUENCE</scope>
    <source>
        <strain evidence="2">NIES-381</strain>
    </source>
</reference>
<dbReference type="Pfam" id="PF13516">
    <property type="entry name" value="LRR_6"/>
    <property type="match status" value="5"/>
</dbReference>
<dbReference type="InterPro" id="IPR001611">
    <property type="entry name" value="Leu-rich_rpt"/>
</dbReference>